<dbReference type="Gene3D" id="3.90.1720.10">
    <property type="entry name" value="endopeptidase domain like (from Nostoc punctiforme)"/>
    <property type="match status" value="1"/>
</dbReference>
<evidence type="ECO:0000256" key="1">
    <source>
        <dbReference type="ARBA" id="ARBA00007074"/>
    </source>
</evidence>
<dbReference type="InterPro" id="IPR000064">
    <property type="entry name" value="NLP_P60_dom"/>
</dbReference>
<keyword evidence="4" id="KW-0788">Thiol protease</keyword>
<dbReference type="PANTHER" id="PTHR47053">
    <property type="entry name" value="MUREIN DD-ENDOPEPTIDASE MEPH-RELATED"/>
    <property type="match status" value="1"/>
</dbReference>
<gene>
    <name evidence="6" type="ORF">MHL29_16245</name>
</gene>
<dbReference type="InterPro" id="IPR051202">
    <property type="entry name" value="Peptidase_C40"/>
</dbReference>
<dbReference type="EMBL" id="JAKRCV010000075">
    <property type="protein sequence ID" value="MCG7323431.1"/>
    <property type="molecule type" value="Genomic_DNA"/>
</dbReference>
<reference evidence="6 7" key="1">
    <citation type="submission" date="2022-02" db="EMBL/GenBank/DDBJ databases">
        <title>Uncovering new skin microbiome diversity through culturing and metagenomics.</title>
        <authorList>
            <person name="Conlan S."/>
            <person name="Deming C."/>
            <person name="Nisc Comparative Sequencing Program N."/>
            <person name="Segre J.A."/>
        </authorList>
    </citation>
    <scope>NUCLEOTIDE SEQUENCE [LARGE SCALE GENOMIC DNA]</scope>
    <source>
        <strain evidence="6 7">ACRQZ</strain>
    </source>
</reference>
<evidence type="ECO:0000313" key="6">
    <source>
        <dbReference type="EMBL" id="MCG7323431.1"/>
    </source>
</evidence>
<dbReference type="RefSeq" id="WP_239266173.1">
    <property type="nucleotide sequence ID" value="NZ_JAKRCV010000075.1"/>
</dbReference>
<sequence>MSIRTPGRHRAADVTSASLLIKAAKHAAAPATKVAGVVAATGGMVIAASMPATAAPAAAAAPVSVAAPSVAAVGQLGRVSLAGVKKSKLKKVRGTVTKRTAVKRKKATVKRKRYSTKRKYTRTSRTYRRTAVRRVNRTYTRASRTAVRRTVARKVVKKAANPAPRAVAGGGVLRTAASLSGIYYRYGGTTRAGFDCSGFTSYVFRANGKSIPRTAAAQQRATRRVSSPQPGDLVFFGSPAFHVGIYAGGGMMYDSPRTGRTTGLHKIWSKNVSYGRA</sequence>
<evidence type="ECO:0000313" key="7">
    <source>
        <dbReference type="Proteomes" id="UP001521931"/>
    </source>
</evidence>
<organism evidence="6 7">
    <name type="scientific">Arsenicicoccus bolidensis</name>
    <dbReference type="NCBI Taxonomy" id="229480"/>
    <lineage>
        <taxon>Bacteria</taxon>
        <taxon>Bacillati</taxon>
        <taxon>Actinomycetota</taxon>
        <taxon>Actinomycetes</taxon>
        <taxon>Micrococcales</taxon>
        <taxon>Intrasporangiaceae</taxon>
        <taxon>Arsenicicoccus</taxon>
    </lineage>
</organism>
<evidence type="ECO:0000256" key="3">
    <source>
        <dbReference type="ARBA" id="ARBA00022801"/>
    </source>
</evidence>
<comment type="similarity">
    <text evidence="1">Belongs to the peptidase C40 family.</text>
</comment>
<keyword evidence="2" id="KW-0645">Protease</keyword>
<dbReference type="Proteomes" id="UP001521931">
    <property type="component" value="Unassembled WGS sequence"/>
</dbReference>
<accession>A0ABS9Q6D1</accession>
<dbReference type="PANTHER" id="PTHR47053:SF1">
    <property type="entry name" value="MUREIN DD-ENDOPEPTIDASE MEPH-RELATED"/>
    <property type="match status" value="1"/>
</dbReference>
<dbReference type="Pfam" id="PF00877">
    <property type="entry name" value="NLPC_P60"/>
    <property type="match status" value="1"/>
</dbReference>
<evidence type="ECO:0000259" key="5">
    <source>
        <dbReference type="PROSITE" id="PS51935"/>
    </source>
</evidence>
<comment type="caution">
    <text evidence="6">The sequence shown here is derived from an EMBL/GenBank/DDBJ whole genome shotgun (WGS) entry which is preliminary data.</text>
</comment>
<evidence type="ECO:0000256" key="2">
    <source>
        <dbReference type="ARBA" id="ARBA00022670"/>
    </source>
</evidence>
<dbReference type="SUPFAM" id="SSF54001">
    <property type="entry name" value="Cysteine proteinases"/>
    <property type="match status" value="1"/>
</dbReference>
<proteinExistence type="inferred from homology"/>
<keyword evidence="3" id="KW-0378">Hydrolase</keyword>
<dbReference type="InterPro" id="IPR038765">
    <property type="entry name" value="Papain-like_cys_pep_sf"/>
</dbReference>
<dbReference type="PROSITE" id="PS51935">
    <property type="entry name" value="NLPC_P60"/>
    <property type="match status" value="1"/>
</dbReference>
<name>A0ABS9Q6D1_9MICO</name>
<protein>
    <submittedName>
        <fullName evidence="6">NlpC/P60 family protein</fullName>
    </submittedName>
</protein>
<feature type="domain" description="NlpC/P60" evidence="5">
    <location>
        <begin position="166"/>
        <end position="277"/>
    </location>
</feature>
<evidence type="ECO:0000256" key="4">
    <source>
        <dbReference type="ARBA" id="ARBA00022807"/>
    </source>
</evidence>
<keyword evidence="7" id="KW-1185">Reference proteome</keyword>